<dbReference type="InterPro" id="IPR005467">
    <property type="entry name" value="His_kinase_dom"/>
</dbReference>
<evidence type="ECO:0000256" key="6">
    <source>
        <dbReference type="ARBA" id="ARBA00022679"/>
    </source>
</evidence>
<keyword evidence="9" id="KW-0067">ATP-binding</keyword>
<keyword evidence="8 15" id="KW-0418">Kinase</keyword>
<keyword evidence="16" id="KW-1185">Reference proteome</keyword>
<evidence type="ECO:0000256" key="3">
    <source>
        <dbReference type="ARBA" id="ARBA00012438"/>
    </source>
</evidence>
<evidence type="ECO:0000259" key="14">
    <source>
        <dbReference type="PROSITE" id="PS50109"/>
    </source>
</evidence>
<keyword evidence="10" id="KW-0902">Two-component regulatory system</keyword>
<evidence type="ECO:0000256" key="11">
    <source>
        <dbReference type="ARBA" id="ARBA00023136"/>
    </source>
</evidence>
<dbReference type="GO" id="GO:0005524">
    <property type="term" value="F:ATP binding"/>
    <property type="evidence" value="ECO:0007669"/>
    <property type="project" value="UniProtKB-KW"/>
</dbReference>
<dbReference type="PROSITE" id="PS50109">
    <property type="entry name" value="HIS_KIN"/>
    <property type="match status" value="1"/>
</dbReference>
<evidence type="ECO:0000313" key="16">
    <source>
        <dbReference type="Proteomes" id="UP000247832"/>
    </source>
</evidence>
<dbReference type="SMART" id="SM00387">
    <property type="entry name" value="HATPase_c"/>
    <property type="match status" value="1"/>
</dbReference>
<dbReference type="Gene3D" id="3.30.565.10">
    <property type="entry name" value="Histidine kinase-like ATPase, C-terminal domain"/>
    <property type="match status" value="1"/>
</dbReference>
<dbReference type="InterPro" id="IPR036097">
    <property type="entry name" value="HisK_dim/P_sf"/>
</dbReference>
<evidence type="ECO:0000256" key="9">
    <source>
        <dbReference type="ARBA" id="ARBA00022840"/>
    </source>
</evidence>
<dbReference type="GO" id="GO:0016036">
    <property type="term" value="P:cellular response to phosphate starvation"/>
    <property type="evidence" value="ECO:0007669"/>
    <property type="project" value="TreeGrafter"/>
</dbReference>
<proteinExistence type="predicted"/>
<keyword evidence="11" id="KW-0472">Membrane</keyword>
<dbReference type="Pfam" id="PF00512">
    <property type="entry name" value="HisKA"/>
    <property type="match status" value="1"/>
</dbReference>
<dbReference type="PANTHER" id="PTHR45453">
    <property type="entry name" value="PHOSPHATE REGULON SENSOR PROTEIN PHOR"/>
    <property type="match status" value="1"/>
</dbReference>
<evidence type="ECO:0000256" key="1">
    <source>
        <dbReference type="ARBA" id="ARBA00000085"/>
    </source>
</evidence>
<evidence type="ECO:0000256" key="2">
    <source>
        <dbReference type="ARBA" id="ARBA00004236"/>
    </source>
</evidence>
<reference evidence="15 16" key="1">
    <citation type="submission" date="2018-05" db="EMBL/GenBank/DDBJ databases">
        <title>Genetic diversity of glacier-inhabiting Cryobacterium bacteria in China and description of Cryobacterium mengkeensis sp. nov. and Arthrobacter glacialis sp. nov.</title>
        <authorList>
            <person name="Liu Q."/>
            <person name="Xin Y.-H."/>
        </authorList>
    </citation>
    <scope>NUCLEOTIDE SEQUENCE [LARGE SCALE GENOMIC DNA]</scope>
    <source>
        <strain evidence="15 16">LI2</strain>
    </source>
</reference>
<evidence type="ECO:0000256" key="8">
    <source>
        <dbReference type="ARBA" id="ARBA00022777"/>
    </source>
</evidence>
<evidence type="ECO:0000313" key="15">
    <source>
        <dbReference type="EMBL" id="PYI69889.1"/>
    </source>
</evidence>
<dbReference type="CDD" id="cd00082">
    <property type="entry name" value="HisKA"/>
    <property type="match status" value="1"/>
</dbReference>
<dbReference type="FunFam" id="1.10.287.130:FF:000008">
    <property type="entry name" value="Two-component sensor histidine kinase"/>
    <property type="match status" value="1"/>
</dbReference>
<dbReference type="InterPro" id="IPR050351">
    <property type="entry name" value="BphY/WalK/GraS-like"/>
</dbReference>
<dbReference type="SMART" id="SM00388">
    <property type="entry name" value="HisKA"/>
    <property type="match status" value="1"/>
</dbReference>
<dbReference type="EMBL" id="QJVD01000001">
    <property type="protein sequence ID" value="PYI69889.1"/>
    <property type="molecule type" value="Genomic_DNA"/>
</dbReference>
<evidence type="ECO:0000256" key="5">
    <source>
        <dbReference type="ARBA" id="ARBA00022553"/>
    </source>
</evidence>
<comment type="caution">
    <text evidence="15">The sequence shown here is derived from an EMBL/GenBank/DDBJ whole genome shotgun (WGS) entry which is preliminary data.</text>
</comment>
<keyword evidence="5" id="KW-0597">Phosphoprotein</keyword>
<dbReference type="Gene3D" id="1.10.287.130">
    <property type="match status" value="1"/>
</dbReference>
<dbReference type="PANTHER" id="PTHR45453:SF1">
    <property type="entry name" value="PHOSPHATE REGULON SENSOR PROTEIN PHOR"/>
    <property type="match status" value="1"/>
</dbReference>
<keyword evidence="6" id="KW-0808">Transferase</keyword>
<dbReference type="SUPFAM" id="SSF55874">
    <property type="entry name" value="ATPase domain of HSP90 chaperone/DNA topoisomerase II/histidine kinase"/>
    <property type="match status" value="1"/>
</dbReference>
<dbReference type="FunFam" id="3.30.565.10:FF:000006">
    <property type="entry name" value="Sensor histidine kinase WalK"/>
    <property type="match status" value="1"/>
</dbReference>
<dbReference type="GO" id="GO:0004721">
    <property type="term" value="F:phosphoprotein phosphatase activity"/>
    <property type="evidence" value="ECO:0007669"/>
    <property type="project" value="TreeGrafter"/>
</dbReference>
<protein>
    <recommendedName>
        <fullName evidence="12">Sensor-like histidine kinase SenX3</fullName>
        <ecNumber evidence="3">2.7.13.3</ecNumber>
    </recommendedName>
</protein>
<dbReference type="InterPro" id="IPR004358">
    <property type="entry name" value="Sig_transdc_His_kin-like_C"/>
</dbReference>
<dbReference type="EC" id="2.7.13.3" evidence="3"/>
<dbReference type="GO" id="GO:0005886">
    <property type="term" value="C:plasma membrane"/>
    <property type="evidence" value="ECO:0007669"/>
    <property type="project" value="UniProtKB-SubCell"/>
</dbReference>
<dbReference type="Proteomes" id="UP000247832">
    <property type="component" value="Unassembled WGS sequence"/>
</dbReference>
<dbReference type="SUPFAM" id="SSF47384">
    <property type="entry name" value="Homodimeric domain of signal transducing histidine kinase"/>
    <property type="match status" value="1"/>
</dbReference>
<dbReference type="GO" id="GO:0000155">
    <property type="term" value="F:phosphorelay sensor kinase activity"/>
    <property type="evidence" value="ECO:0007669"/>
    <property type="project" value="InterPro"/>
</dbReference>
<dbReference type="OrthoDB" id="9813151at2"/>
<evidence type="ECO:0000256" key="12">
    <source>
        <dbReference type="ARBA" id="ARBA00039401"/>
    </source>
</evidence>
<dbReference type="InterPro" id="IPR003661">
    <property type="entry name" value="HisK_dim/P_dom"/>
</dbReference>
<dbReference type="AlphaFoldDB" id="A0A2V5LE18"/>
<comment type="catalytic activity">
    <reaction evidence="1">
        <text>ATP + protein L-histidine = ADP + protein N-phospho-L-histidine.</text>
        <dbReference type="EC" id="2.7.13.3"/>
    </reaction>
</comment>
<accession>A0A2V5LE18</accession>
<feature type="domain" description="Histidine kinase" evidence="14">
    <location>
        <begin position="188"/>
        <end position="404"/>
    </location>
</feature>
<organism evidence="15 16">
    <name type="scientific">Arthrobacter livingstonensis</name>
    <dbReference type="NCBI Taxonomy" id="670078"/>
    <lineage>
        <taxon>Bacteria</taxon>
        <taxon>Bacillati</taxon>
        <taxon>Actinomycetota</taxon>
        <taxon>Actinomycetes</taxon>
        <taxon>Micrococcales</taxon>
        <taxon>Micrococcaceae</taxon>
        <taxon>Arthrobacter</taxon>
    </lineage>
</organism>
<evidence type="ECO:0000256" key="7">
    <source>
        <dbReference type="ARBA" id="ARBA00022741"/>
    </source>
</evidence>
<dbReference type="InterPro" id="IPR036890">
    <property type="entry name" value="HATPase_C_sf"/>
</dbReference>
<dbReference type="InterPro" id="IPR003594">
    <property type="entry name" value="HATPase_dom"/>
</dbReference>
<evidence type="ECO:0000256" key="10">
    <source>
        <dbReference type="ARBA" id="ARBA00023012"/>
    </source>
</evidence>
<dbReference type="CDD" id="cd00075">
    <property type="entry name" value="HATPase"/>
    <property type="match status" value="1"/>
</dbReference>
<keyword evidence="7" id="KW-0547">Nucleotide-binding</keyword>
<comment type="subcellular location">
    <subcellularLocation>
        <location evidence="2">Cell membrane</location>
    </subcellularLocation>
</comment>
<dbReference type="Pfam" id="PF02518">
    <property type="entry name" value="HATPase_c"/>
    <property type="match status" value="1"/>
</dbReference>
<gene>
    <name evidence="15" type="ORF">CVV68_02005</name>
</gene>
<sequence>MLIGVAAGLIGLALGVFGMLAFSASERSRRQTVDVREPSLPEGAAEILSVVGKAFIVIDIVDGVVRASPGAYAFGLVRGHTVVHQELLDLAHRVRRDGVIEERNLILPRVVLPGTGTSTGASPGTTPAAHPGAPAAPASGTFDNVPAQGTLVVQVRVAPLGEEYILLLADDRTEIARTEAVRNDFVANVSHELKTPVGAISLLAEALESSPDDEATVRRFASRMITEAARLAALVQDIIELSRLQSKDVAQAGTDVDMNAVIAEAVDRTRLPAQNRNIAIAVGPAIPAHVHGDAPQLVTALRNLIDNAVRYSPENTQVGIGLSVRDGVVSVSVSDQGDGMDPQDQERVFERFYRVDAARSRHTGGTGLGLSIVKHIVGNHGGEVTLWSAPKTGSTFTVRLPQLSTNDAGRSLPAGRYRS</sequence>
<evidence type="ECO:0000256" key="4">
    <source>
        <dbReference type="ARBA" id="ARBA00022475"/>
    </source>
</evidence>
<evidence type="ECO:0000256" key="13">
    <source>
        <dbReference type="SAM" id="MobiDB-lite"/>
    </source>
</evidence>
<keyword evidence="4" id="KW-1003">Cell membrane</keyword>
<name>A0A2V5LE18_9MICC</name>
<dbReference type="PRINTS" id="PR00344">
    <property type="entry name" value="BCTRLSENSOR"/>
</dbReference>
<feature type="region of interest" description="Disordered" evidence="13">
    <location>
        <begin position="116"/>
        <end position="139"/>
    </location>
</feature>